<reference evidence="2 3" key="1">
    <citation type="submission" date="2023-03" db="EMBL/GenBank/DDBJ databases">
        <title>Draft genome sequence of Streptomyces sp. RB6PN23 isolated from peat swamp forest in Thailand.</title>
        <authorList>
            <person name="Klaysubun C."/>
            <person name="Duangmal K."/>
        </authorList>
    </citation>
    <scope>NUCLEOTIDE SEQUENCE [LARGE SCALE GENOMIC DNA]</scope>
    <source>
        <strain evidence="2 3">RB6PN23</strain>
    </source>
</reference>
<feature type="signal peptide" evidence="1">
    <location>
        <begin position="1"/>
        <end position="32"/>
    </location>
</feature>
<organism evidence="2 3">
    <name type="scientific">Streptomyces silvisoli</name>
    <dbReference type="NCBI Taxonomy" id="3034235"/>
    <lineage>
        <taxon>Bacteria</taxon>
        <taxon>Bacillati</taxon>
        <taxon>Actinomycetota</taxon>
        <taxon>Actinomycetes</taxon>
        <taxon>Kitasatosporales</taxon>
        <taxon>Streptomycetaceae</taxon>
        <taxon>Streptomyces</taxon>
    </lineage>
</organism>
<protein>
    <recommendedName>
        <fullName evidence="4">Secreted protein</fullName>
    </recommendedName>
</protein>
<dbReference type="RefSeq" id="WP_276095743.1">
    <property type="nucleotide sequence ID" value="NZ_JARJBC010000019.1"/>
</dbReference>
<sequence length="204" mass="21628">MNVRKCMTALAATTTLAGLSALCLTAPAQATAAGPAVAALSGATATAPARVAVANATAGAVRPFSGAAGVGAPARASAARPDGVINYSCGPTINVNGTTNRHLATSKPIGDTAWSRLEYGYDSKYGTVYWAHVWRAPKNSVVWLDWSDDGKHNWHRCGPYWVDGSQGAHDRWTWAVNWVHGREFRSCANVPRLPRLNGCTVWKP</sequence>
<proteinExistence type="predicted"/>
<accession>A0ABT5ZSB2</accession>
<feature type="chain" id="PRO_5045958206" description="Secreted protein" evidence="1">
    <location>
        <begin position="33"/>
        <end position="204"/>
    </location>
</feature>
<keyword evidence="3" id="KW-1185">Reference proteome</keyword>
<keyword evidence="1" id="KW-0732">Signal</keyword>
<gene>
    <name evidence="2" type="ORF">P3G67_26415</name>
</gene>
<evidence type="ECO:0000256" key="1">
    <source>
        <dbReference type="SAM" id="SignalP"/>
    </source>
</evidence>
<name>A0ABT5ZSB2_9ACTN</name>
<evidence type="ECO:0008006" key="4">
    <source>
        <dbReference type="Google" id="ProtNLM"/>
    </source>
</evidence>
<evidence type="ECO:0000313" key="3">
    <source>
        <dbReference type="Proteomes" id="UP001216579"/>
    </source>
</evidence>
<comment type="caution">
    <text evidence="2">The sequence shown here is derived from an EMBL/GenBank/DDBJ whole genome shotgun (WGS) entry which is preliminary data.</text>
</comment>
<dbReference type="Proteomes" id="UP001216579">
    <property type="component" value="Unassembled WGS sequence"/>
</dbReference>
<evidence type="ECO:0000313" key="2">
    <source>
        <dbReference type="EMBL" id="MDF3292696.1"/>
    </source>
</evidence>
<dbReference type="EMBL" id="JARJBC010000019">
    <property type="protein sequence ID" value="MDF3292696.1"/>
    <property type="molecule type" value="Genomic_DNA"/>
</dbReference>